<name>A0A392UX05_9FABA</name>
<dbReference type="AlphaFoldDB" id="A0A392UX05"/>
<proteinExistence type="predicted"/>
<evidence type="ECO:0000313" key="2">
    <source>
        <dbReference type="Proteomes" id="UP000265520"/>
    </source>
</evidence>
<dbReference type="EMBL" id="LXQA010978382">
    <property type="protein sequence ID" value="MCI79652.1"/>
    <property type="molecule type" value="Genomic_DNA"/>
</dbReference>
<organism evidence="1 2">
    <name type="scientific">Trifolium medium</name>
    <dbReference type="NCBI Taxonomy" id="97028"/>
    <lineage>
        <taxon>Eukaryota</taxon>
        <taxon>Viridiplantae</taxon>
        <taxon>Streptophyta</taxon>
        <taxon>Embryophyta</taxon>
        <taxon>Tracheophyta</taxon>
        <taxon>Spermatophyta</taxon>
        <taxon>Magnoliopsida</taxon>
        <taxon>eudicotyledons</taxon>
        <taxon>Gunneridae</taxon>
        <taxon>Pentapetalae</taxon>
        <taxon>rosids</taxon>
        <taxon>fabids</taxon>
        <taxon>Fabales</taxon>
        <taxon>Fabaceae</taxon>
        <taxon>Papilionoideae</taxon>
        <taxon>50 kb inversion clade</taxon>
        <taxon>NPAAA clade</taxon>
        <taxon>Hologalegina</taxon>
        <taxon>IRL clade</taxon>
        <taxon>Trifolieae</taxon>
        <taxon>Trifolium</taxon>
    </lineage>
</organism>
<reference evidence="1 2" key="1">
    <citation type="journal article" date="2018" name="Front. Plant Sci.">
        <title>Red Clover (Trifolium pratense) and Zigzag Clover (T. medium) - A Picture of Genomic Similarities and Differences.</title>
        <authorList>
            <person name="Dluhosova J."/>
            <person name="Istvanek J."/>
            <person name="Nedelnik J."/>
            <person name="Repkova J."/>
        </authorList>
    </citation>
    <scope>NUCLEOTIDE SEQUENCE [LARGE SCALE GENOMIC DNA]</scope>
    <source>
        <strain evidence="2">cv. 10/8</strain>
        <tissue evidence="1">Leaf</tissue>
    </source>
</reference>
<keyword evidence="2" id="KW-1185">Reference proteome</keyword>
<sequence length="43" mass="4722">MATKIQKVTRQLAYLAKTGELSLTLANDRSVTTQEQASSLQAR</sequence>
<evidence type="ECO:0000313" key="1">
    <source>
        <dbReference type="EMBL" id="MCI79652.1"/>
    </source>
</evidence>
<comment type="caution">
    <text evidence="1">The sequence shown here is derived from an EMBL/GenBank/DDBJ whole genome shotgun (WGS) entry which is preliminary data.</text>
</comment>
<dbReference type="Proteomes" id="UP000265520">
    <property type="component" value="Unassembled WGS sequence"/>
</dbReference>
<protein>
    <submittedName>
        <fullName evidence="1">Uncharacterized protein</fullName>
    </submittedName>
</protein>
<accession>A0A392UX05</accession>